<comment type="cofactor">
    <cofactor evidence="1">
        <name>Mg(2+)</name>
        <dbReference type="ChEBI" id="CHEBI:18420"/>
    </cofactor>
</comment>
<evidence type="ECO:0000313" key="5">
    <source>
        <dbReference type="Proteomes" id="UP000216308"/>
    </source>
</evidence>
<dbReference type="PANTHER" id="PTHR43046:SF14">
    <property type="entry name" value="MUTT_NUDIX FAMILY PROTEIN"/>
    <property type="match status" value="1"/>
</dbReference>
<evidence type="ECO:0000256" key="2">
    <source>
        <dbReference type="ARBA" id="ARBA00022801"/>
    </source>
</evidence>
<dbReference type="PROSITE" id="PS51462">
    <property type="entry name" value="NUDIX"/>
    <property type="match status" value="1"/>
</dbReference>
<keyword evidence="2" id="KW-0378">Hydrolase</keyword>
<name>A0A256IJ23_9EURY</name>
<dbReference type="SUPFAM" id="SSF55811">
    <property type="entry name" value="Nudix"/>
    <property type="match status" value="1"/>
</dbReference>
<dbReference type="Pfam" id="PF00293">
    <property type="entry name" value="NUDIX"/>
    <property type="match status" value="1"/>
</dbReference>
<protein>
    <submittedName>
        <fullName evidence="4">ADP-ribose pyrophosphatase</fullName>
    </submittedName>
</protein>
<evidence type="ECO:0000313" key="4">
    <source>
        <dbReference type="EMBL" id="OYR56539.1"/>
    </source>
</evidence>
<dbReference type="OrthoDB" id="25379at2157"/>
<dbReference type="RefSeq" id="WP_094532094.1">
    <property type="nucleotide sequence ID" value="NZ_NHPJ01000085.1"/>
</dbReference>
<dbReference type="GO" id="GO:0016787">
    <property type="term" value="F:hydrolase activity"/>
    <property type="evidence" value="ECO:0007669"/>
    <property type="project" value="UniProtKB-KW"/>
</dbReference>
<evidence type="ECO:0000256" key="1">
    <source>
        <dbReference type="ARBA" id="ARBA00001946"/>
    </source>
</evidence>
<sequence>MTDDLLCATVSVRAVIENTRGEVLTVQRSSDHDWELPGGRLGRGEPPREGLHREIREETGLTVEIAEIVKANSWINTAGDGRFAVHYYCETTDYSVTLSHEHVDNKWVLPRQVEQVLCEPQMAAVHTAMTELQNGSNAPDHSSLTLD</sequence>
<dbReference type="PROSITE" id="PS00893">
    <property type="entry name" value="NUDIX_BOX"/>
    <property type="match status" value="1"/>
</dbReference>
<dbReference type="CDD" id="cd04699">
    <property type="entry name" value="NUDIX_MutT_Nudt1"/>
    <property type="match status" value="1"/>
</dbReference>
<accession>A0A256IJ23</accession>
<proteinExistence type="predicted"/>
<dbReference type="InterPro" id="IPR020476">
    <property type="entry name" value="Nudix_hydrolase"/>
</dbReference>
<dbReference type="AlphaFoldDB" id="A0A256IJ23"/>
<dbReference type="Proteomes" id="UP000216308">
    <property type="component" value="Unassembled WGS sequence"/>
</dbReference>
<dbReference type="PANTHER" id="PTHR43046">
    <property type="entry name" value="GDP-MANNOSE MANNOSYL HYDROLASE"/>
    <property type="match status" value="1"/>
</dbReference>
<feature type="domain" description="Nudix hydrolase" evidence="3">
    <location>
        <begin position="7"/>
        <end position="131"/>
    </location>
</feature>
<dbReference type="PRINTS" id="PR00502">
    <property type="entry name" value="NUDIXFAMILY"/>
</dbReference>
<comment type="caution">
    <text evidence="4">The sequence shown here is derived from an EMBL/GenBank/DDBJ whole genome shotgun (WGS) entry which is preliminary data.</text>
</comment>
<dbReference type="Gene3D" id="3.90.79.10">
    <property type="entry name" value="Nucleoside Triphosphate Pyrophosphohydrolase"/>
    <property type="match status" value="1"/>
</dbReference>
<dbReference type="InterPro" id="IPR000086">
    <property type="entry name" value="NUDIX_hydrolase_dom"/>
</dbReference>
<organism evidence="4 5">
    <name type="scientific">Halorubrum halodurans</name>
    <dbReference type="NCBI Taxonomy" id="1383851"/>
    <lineage>
        <taxon>Archaea</taxon>
        <taxon>Methanobacteriati</taxon>
        <taxon>Methanobacteriota</taxon>
        <taxon>Stenosarchaea group</taxon>
        <taxon>Halobacteria</taxon>
        <taxon>Halobacteriales</taxon>
        <taxon>Haloferacaceae</taxon>
        <taxon>Halorubrum</taxon>
    </lineage>
</organism>
<dbReference type="InterPro" id="IPR020084">
    <property type="entry name" value="NUDIX_hydrolase_CS"/>
</dbReference>
<keyword evidence="5" id="KW-1185">Reference proteome</keyword>
<dbReference type="EMBL" id="NHPJ01000085">
    <property type="protein sequence ID" value="OYR56539.1"/>
    <property type="molecule type" value="Genomic_DNA"/>
</dbReference>
<gene>
    <name evidence="4" type="ORF">DJ70_08910</name>
</gene>
<dbReference type="InterPro" id="IPR015797">
    <property type="entry name" value="NUDIX_hydrolase-like_dom_sf"/>
</dbReference>
<evidence type="ECO:0000259" key="3">
    <source>
        <dbReference type="PROSITE" id="PS51462"/>
    </source>
</evidence>
<reference evidence="4 5" key="1">
    <citation type="journal article" date="2014" name="Front. Microbiol.">
        <title>Population and genomic analysis of the genus Halorubrum.</title>
        <authorList>
            <person name="Fullmer M.S."/>
            <person name="Soucy S.M."/>
            <person name="Swithers K.S."/>
            <person name="Makkay A.M."/>
            <person name="Wheeler R."/>
            <person name="Ventosa A."/>
            <person name="Gogarten J.P."/>
            <person name="Papke R.T."/>
        </authorList>
    </citation>
    <scope>NUCLEOTIDE SEQUENCE [LARGE SCALE GENOMIC DNA]</scope>
    <source>
        <strain evidence="4 5">Cb34</strain>
    </source>
</reference>